<feature type="region of interest" description="Disordered" evidence="1">
    <location>
        <begin position="89"/>
        <end position="120"/>
    </location>
</feature>
<comment type="caution">
    <text evidence="2">The sequence shown here is derived from an EMBL/GenBank/DDBJ whole genome shotgun (WGS) entry which is preliminary data.</text>
</comment>
<dbReference type="EMBL" id="VSRR010010370">
    <property type="protein sequence ID" value="MPC51727.1"/>
    <property type="molecule type" value="Genomic_DNA"/>
</dbReference>
<dbReference type="Proteomes" id="UP000324222">
    <property type="component" value="Unassembled WGS sequence"/>
</dbReference>
<feature type="region of interest" description="Disordered" evidence="1">
    <location>
        <begin position="1"/>
        <end position="25"/>
    </location>
</feature>
<reference evidence="2 3" key="1">
    <citation type="submission" date="2019-05" db="EMBL/GenBank/DDBJ databases">
        <title>Another draft genome of Portunus trituberculatus and its Hox gene families provides insights of decapod evolution.</title>
        <authorList>
            <person name="Jeong J.-H."/>
            <person name="Song I."/>
            <person name="Kim S."/>
            <person name="Choi T."/>
            <person name="Kim D."/>
            <person name="Ryu S."/>
            <person name="Kim W."/>
        </authorList>
    </citation>
    <scope>NUCLEOTIDE SEQUENCE [LARGE SCALE GENOMIC DNA]</scope>
    <source>
        <tissue evidence="2">Muscle</tissue>
    </source>
</reference>
<evidence type="ECO:0000256" key="1">
    <source>
        <dbReference type="SAM" id="MobiDB-lite"/>
    </source>
</evidence>
<gene>
    <name evidence="2" type="ORF">E2C01_045578</name>
</gene>
<sequence length="120" mass="13326">MMCSFKTETTAPRPVPPLPSTSPHLHKTVRQDIKDRQYLRNSAGTGVNISLIPSIWAHKRKSTAYPIRDFALEFPEWLNLSDGCGRGASLRGPLHRPGKPTPPTRPTLPALRLPRMTHAG</sequence>
<name>A0A5B7G2E3_PORTR</name>
<protein>
    <submittedName>
        <fullName evidence="2">Uncharacterized protein</fullName>
    </submittedName>
</protein>
<evidence type="ECO:0000313" key="3">
    <source>
        <dbReference type="Proteomes" id="UP000324222"/>
    </source>
</evidence>
<dbReference type="AlphaFoldDB" id="A0A5B7G2E3"/>
<evidence type="ECO:0000313" key="2">
    <source>
        <dbReference type="EMBL" id="MPC51727.1"/>
    </source>
</evidence>
<keyword evidence="3" id="KW-1185">Reference proteome</keyword>
<accession>A0A5B7G2E3</accession>
<proteinExistence type="predicted"/>
<organism evidence="2 3">
    <name type="scientific">Portunus trituberculatus</name>
    <name type="common">Swimming crab</name>
    <name type="synonym">Neptunus trituberculatus</name>
    <dbReference type="NCBI Taxonomy" id="210409"/>
    <lineage>
        <taxon>Eukaryota</taxon>
        <taxon>Metazoa</taxon>
        <taxon>Ecdysozoa</taxon>
        <taxon>Arthropoda</taxon>
        <taxon>Crustacea</taxon>
        <taxon>Multicrustacea</taxon>
        <taxon>Malacostraca</taxon>
        <taxon>Eumalacostraca</taxon>
        <taxon>Eucarida</taxon>
        <taxon>Decapoda</taxon>
        <taxon>Pleocyemata</taxon>
        <taxon>Brachyura</taxon>
        <taxon>Eubrachyura</taxon>
        <taxon>Portunoidea</taxon>
        <taxon>Portunidae</taxon>
        <taxon>Portuninae</taxon>
        <taxon>Portunus</taxon>
    </lineage>
</organism>